<sequence length="126" mass="14577">MKMNIASYFTFPFLRHHHDMMDRSQAKYHKVLYSTHLPGRQPAQTFARKISYYHGHSRKSKSTTATPLSPPIKRKKKKEKREPKPKSPPLLSSSSTIASISSIATRSRSTRHPFLPSSQSKDYKHR</sequence>
<dbReference type="AlphaFoldDB" id="A0A3N4J915"/>
<feature type="region of interest" description="Disordered" evidence="1">
    <location>
        <begin position="52"/>
        <end position="126"/>
    </location>
</feature>
<feature type="compositionally biased region" description="Low complexity" evidence="1">
    <location>
        <begin position="89"/>
        <end position="107"/>
    </location>
</feature>
<evidence type="ECO:0000313" key="3">
    <source>
        <dbReference type="Proteomes" id="UP000276215"/>
    </source>
</evidence>
<protein>
    <submittedName>
        <fullName evidence="2">Uncharacterized protein</fullName>
    </submittedName>
</protein>
<dbReference type="EMBL" id="ML120458">
    <property type="protein sequence ID" value="RPA93151.1"/>
    <property type="molecule type" value="Genomic_DNA"/>
</dbReference>
<evidence type="ECO:0000313" key="2">
    <source>
        <dbReference type="EMBL" id="RPA93151.1"/>
    </source>
</evidence>
<proteinExistence type="predicted"/>
<gene>
    <name evidence="2" type="ORF">L873DRAFT_80646</name>
</gene>
<reference evidence="2 3" key="1">
    <citation type="journal article" date="2018" name="Nat. Ecol. Evol.">
        <title>Pezizomycetes genomes reveal the molecular basis of ectomycorrhizal truffle lifestyle.</title>
        <authorList>
            <person name="Murat C."/>
            <person name="Payen T."/>
            <person name="Noel B."/>
            <person name="Kuo A."/>
            <person name="Morin E."/>
            <person name="Chen J."/>
            <person name="Kohler A."/>
            <person name="Krizsan K."/>
            <person name="Balestrini R."/>
            <person name="Da Silva C."/>
            <person name="Montanini B."/>
            <person name="Hainaut M."/>
            <person name="Levati E."/>
            <person name="Barry K.W."/>
            <person name="Belfiori B."/>
            <person name="Cichocki N."/>
            <person name="Clum A."/>
            <person name="Dockter R.B."/>
            <person name="Fauchery L."/>
            <person name="Guy J."/>
            <person name="Iotti M."/>
            <person name="Le Tacon F."/>
            <person name="Lindquist E.A."/>
            <person name="Lipzen A."/>
            <person name="Malagnac F."/>
            <person name="Mello A."/>
            <person name="Molinier V."/>
            <person name="Miyauchi S."/>
            <person name="Poulain J."/>
            <person name="Riccioni C."/>
            <person name="Rubini A."/>
            <person name="Sitrit Y."/>
            <person name="Splivallo R."/>
            <person name="Traeger S."/>
            <person name="Wang M."/>
            <person name="Zifcakova L."/>
            <person name="Wipf D."/>
            <person name="Zambonelli A."/>
            <person name="Paolocci F."/>
            <person name="Nowrousian M."/>
            <person name="Ottonello S."/>
            <person name="Baldrian P."/>
            <person name="Spatafora J.W."/>
            <person name="Henrissat B."/>
            <person name="Nagy L.G."/>
            <person name="Aury J.M."/>
            <person name="Wincker P."/>
            <person name="Grigoriev I.V."/>
            <person name="Bonfante P."/>
            <person name="Martin F.M."/>
        </authorList>
    </citation>
    <scope>NUCLEOTIDE SEQUENCE [LARGE SCALE GENOMIC DNA]</scope>
    <source>
        <strain evidence="2 3">120613-1</strain>
    </source>
</reference>
<name>A0A3N4J915_9PEZI</name>
<keyword evidence="3" id="KW-1185">Reference proteome</keyword>
<organism evidence="2 3">
    <name type="scientific">Choiromyces venosus 120613-1</name>
    <dbReference type="NCBI Taxonomy" id="1336337"/>
    <lineage>
        <taxon>Eukaryota</taxon>
        <taxon>Fungi</taxon>
        <taxon>Dikarya</taxon>
        <taxon>Ascomycota</taxon>
        <taxon>Pezizomycotina</taxon>
        <taxon>Pezizomycetes</taxon>
        <taxon>Pezizales</taxon>
        <taxon>Tuberaceae</taxon>
        <taxon>Choiromyces</taxon>
    </lineage>
</organism>
<dbReference type="Proteomes" id="UP000276215">
    <property type="component" value="Unassembled WGS sequence"/>
</dbReference>
<accession>A0A3N4J915</accession>
<evidence type="ECO:0000256" key="1">
    <source>
        <dbReference type="SAM" id="MobiDB-lite"/>
    </source>
</evidence>